<dbReference type="AlphaFoldDB" id="A0A1H4N1A0"/>
<dbReference type="GO" id="GO:0003955">
    <property type="term" value="F:NAD(P)H dehydrogenase (quinone) activity"/>
    <property type="evidence" value="ECO:0007669"/>
    <property type="project" value="TreeGrafter"/>
</dbReference>
<keyword evidence="3" id="KW-0812">Transmembrane</keyword>
<accession>A0A1H4N1A0</accession>
<proteinExistence type="inferred from homology"/>
<dbReference type="Proteomes" id="UP000182409">
    <property type="component" value="Unassembled WGS sequence"/>
</dbReference>
<sequence>MARIAVIVGHARTCTYCEALGDSYVRGAHAGGHQADLFVTSKMDFDPVLRKGFQQVQALEPDLQRAHNAMLAADRLVMIFPLWMGMMPAIFHGFLERVLQPDLLPGARTAKFPKLLKGKSVLVIVTMGMPAFVYRWWFGSYALRALKKNVLGLVGASPIRFLLLGNVEGVGPTGRTKWLSQVEERGRRAA</sequence>
<evidence type="ECO:0000313" key="6">
    <source>
        <dbReference type="Proteomes" id="UP000182409"/>
    </source>
</evidence>
<evidence type="ECO:0000259" key="4">
    <source>
        <dbReference type="Pfam" id="PF02525"/>
    </source>
</evidence>
<name>A0A1H4N1A0_9BACT</name>
<feature type="transmembrane region" description="Helical" evidence="3">
    <location>
        <begin position="120"/>
        <end position="138"/>
    </location>
</feature>
<dbReference type="GO" id="GO:0005829">
    <property type="term" value="C:cytosol"/>
    <property type="evidence" value="ECO:0007669"/>
    <property type="project" value="TreeGrafter"/>
</dbReference>
<organism evidence="5 6">
    <name type="scientific">Terriglobus roseus</name>
    <dbReference type="NCBI Taxonomy" id="392734"/>
    <lineage>
        <taxon>Bacteria</taxon>
        <taxon>Pseudomonadati</taxon>
        <taxon>Acidobacteriota</taxon>
        <taxon>Terriglobia</taxon>
        <taxon>Terriglobales</taxon>
        <taxon>Acidobacteriaceae</taxon>
        <taxon>Terriglobus</taxon>
    </lineage>
</organism>
<gene>
    <name evidence="5" type="ORF">SAMN05443244_2103</name>
</gene>
<comment type="similarity">
    <text evidence="1">Belongs to the NAD(P)H dehydrogenase (quinone) family.</text>
</comment>
<feature type="transmembrane region" description="Helical" evidence="3">
    <location>
        <begin position="76"/>
        <end position="95"/>
    </location>
</feature>
<dbReference type="RefSeq" id="WP_074653860.1">
    <property type="nucleotide sequence ID" value="NZ_FNSD01000001.1"/>
</dbReference>
<evidence type="ECO:0000256" key="3">
    <source>
        <dbReference type="SAM" id="Phobius"/>
    </source>
</evidence>
<dbReference type="PANTHER" id="PTHR10204:SF34">
    <property type="entry name" value="NAD(P)H DEHYDROGENASE [QUINONE] 1 ISOFORM 1"/>
    <property type="match status" value="1"/>
</dbReference>
<dbReference type="Gene3D" id="3.40.50.360">
    <property type="match status" value="1"/>
</dbReference>
<evidence type="ECO:0000256" key="1">
    <source>
        <dbReference type="ARBA" id="ARBA00006252"/>
    </source>
</evidence>
<protein>
    <submittedName>
        <fullName evidence="5">Putative NADPH-quinone reductase (Modulator of drug activity B)</fullName>
    </submittedName>
</protein>
<dbReference type="PANTHER" id="PTHR10204">
    <property type="entry name" value="NAD P H OXIDOREDUCTASE-RELATED"/>
    <property type="match status" value="1"/>
</dbReference>
<evidence type="ECO:0000256" key="2">
    <source>
        <dbReference type="ARBA" id="ARBA00023002"/>
    </source>
</evidence>
<dbReference type="InterPro" id="IPR003680">
    <property type="entry name" value="Flavodoxin_fold"/>
</dbReference>
<dbReference type="InterPro" id="IPR051545">
    <property type="entry name" value="NAD(P)H_dehydrogenase_qn"/>
</dbReference>
<feature type="domain" description="Flavodoxin-like fold" evidence="4">
    <location>
        <begin position="3"/>
        <end position="172"/>
    </location>
</feature>
<dbReference type="Pfam" id="PF02525">
    <property type="entry name" value="Flavodoxin_2"/>
    <property type="match status" value="1"/>
</dbReference>
<keyword evidence="3" id="KW-1133">Transmembrane helix</keyword>
<dbReference type="InterPro" id="IPR029039">
    <property type="entry name" value="Flavoprotein-like_sf"/>
</dbReference>
<reference evidence="5 6" key="1">
    <citation type="submission" date="2016-10" db="EMBL/GenBank/DDBJ databases">
        <authorList>
            <person name="de Groot N.N."/>
        </authorList>
    </citation>
    <scope>NUCLEOTIDE SEQUENCE [LARGE SCALE GENOMIC DNA]</scope>
    <source>
        <strain evidence="5 6">AB35.6</strain>
    </source>
</reference>
<dbReference type="OrthoDB" id="9798454at2"/>
<keyword evidence="2" id="KW-0560">Oxidoreductase</keyword>
<keyword evidence="3" id="KW-0472">Membrane</keyword>
<dbReference type="SUPFAM" id="SSF52218">
    <property type="entry name" value="Flavoproteins"/>
    <property type="match status" value="1"/>
</dbReference>
<evidence type="ECO:0000313" key="5">
    <source>
        <dbReference type="EMBL" id="SEB88867.1"/>
    </source>
</evidence>
<dbReference type="EMBL" id="FNSD01000001">
    <property type="protein sequence ID" value="SEB88867.1"/>
    <property type="molecule type" value="Genomic_DNA"/>
</dbReference>